<dbReference type="NCBIfam" id="TIGR00912">
    <property type="entry name" value="2A0309"/>
    <property type="match status" value="1"/>
</dbReference>
<dbReference type="GO" id="GO:0016020">
    <property type="term" value="C:membrane"/>
    <property type="evidence" value="ECO:0007669"/>
    <property type="project" value="UniProtKB-SubCell"/>
</dbReference>
<dbReference type="InterPro" id="IPR004761">
    <property type="entry name" value="Spore_GerAB"/>
</dbReference>
<evidence type="ECO:0000313" key="9">
    <source>
        <dbReference type="EMBL" id="MBB5172287.1"/>
    </source>
</evidence>
<feature type="transmembrane region" description="Helical" evidence="8">
    <location>
        <begin position="82"/>
        <end position="102"/>
    </location>
</feature>
<feature type="transmembrane region" description="Helical" evidence="8">
    <location>
        <begin position="337"/>
        <end position="356"/>
    </location>
</feature>
<dbReference type="EMBL" id="JACHHB010000001">
    <property type="protein sequence ID" value="MBB5172287.1"/>
    <property type="molecule type" value="Genomic_DNA"/>
</dbReference>
<organism evidence="9 10">
    <name type="scientific">Texcoconibacillus texcoconensis</name>
    <dbReference type="NCBI Taxonomy" id="1095777"/>
    <lineage>
        <taxon>Bacteria</taxon>
        <taxon>Bacillati</taxon>
        <taxon>Bacillota</taxon>
        <taxon>Bacilli</taxon>
        <taxon>Bacillales</taxon>
        <taxon>Bacillaceae</taxon>
        <taxon>Texcoconibacillus</taxon>
    </lineage>
</organism>
<gene>
    <name evidence="9" type="ORF">HNQ41_000427</name>
</gene>
<reference evidence="9 10" key="1">
    <citation type="submission" date="2020-08" db="EMBL/GenBank/DDBJ databases">
        <title>Genomic Encyclopedia of Type Strains, Phase IV (KMG-IV): sequencing the most valuable type-strain genomes for metagenomic binning, comparative biology and taxonomic classification.</title>
        <authorList>
            <person name="Goeker M."/>
        </authorList>
    </citation>
    <scope>NUCLEOTIDE SEQUENCE [LARGE SCALE GENOMIC DNA]</scope>
    <source>
        <strain evidence="9 10">DSM 24696</strain>
    </source>
</reference>
<feature type="transmembrane region" description="Helical" evidence="8">
    <location>
        <begin position="220"/>
        <end position="239"/>
    </location>
</feature>
<keyword evidence="4" id="KW-0309">Germination</keyword>
<dbReference type="Pfam" id="PF03845">
    <property type="entry name" value="Spore_permease"/>
    <property type="match status" value="1"/>
</dbReference>
<comment type="subcellular location">
    <subcellularLocation>
        <location evidence="1">Membrane</location>
        <topology evidence="1">Multi-pass membrane protein</topology>
    </subcellularLocation>
</comment>
<feature type="transmembrane region" description="Helical" evidence="8">
    <location>
        <begin position="301"/>
        <end position="317"/>
    </location>
</feature>
<proteinExistence type="inferred from homology"/>
<comment type="caution">
    <text evidence="9">The sequence shown here is derived from an EMBL/GenBank/DDBJ whole genome shotgun (WGS) entry which is preliminary data.</text>
</comment>
<feature type="transmembrane region" description="Helical" evidence="8">
    <location>
        <begin position="269"/>
        <end position="289"/>
    </location>
</feature>
<protein>
    <submittedName>
        <fullName evidence="9">Spore germination protein KB</fullName>
    </submittedName>
</protein>
<accession>A0A840QLP4</accession>
<feature type="transmembrane region" description="Helical" evidence="8">
    <location>
        <begin position="146"/>
        <end position="164"/>
    </location>
</feature>
<evidence type="ECO:0000256" key="3">
    <source>
        <dbReference type="ARBA" id="ARBA00022448"/>
    </source>
</evidence>
<dbReference type="Gene3D" id="1.20.1740.10">
    <property type="entry name" value="Amino acid/polyamine transporter I"/>
    <property type="match status" value="1"/>
</dbReference>
<keyword evidence="3" id="KW-0813">Transport</keyword>
<dbReference type="GO" id="GO:0009847">
    <property type="term" value="P:spore germination"/>
    <property type="evidence" value="ECO:0007669"/>
    <property type="project" value="InterPro"/>
</dbReference>
<keyword evidence="6 8" id="KW-1133">Transmembrane helix</keyword>
<evidence type="ECO:0000256" key="2">
    <source>
        <dbReference type="ARBA" id="ARBA00007998"/>
    </source>
</evidence>
<dbReference type="RefSeq" id="WP_184662753.1">
    <property type="nucleotide sequence ID" value="NZ_JACHHB010000001.1"/>
</dbReference>
<evidence type="ECO:0000256" key="1">
    <source>
        <dbReference type="ARBA" id="ARBA00004141"/>
    </source>
</evidence>
<evidence type="ECO:0000256" key="8">
    <source>
        <dbReference type="SAM" id="Phobius"/>
    </source>
</evidence>
<name>A0A840QLP4_9BACI</name>
<dbReference type="PANTHER" id="PTHR34975:SF2">
    <property type="entry name" value="SPORE GERMINATION PROTEIN A2"/>
    <property type="match status" value="1"/>
</dbReference>
<evidence type="ECO:0000256" key="5">
    <source>
        <dbReference type="ARBA" id="ARBA00022692"/>
    </source>
</evidence>
<keyword evidence="5 8" id="KW-0812">Transmembrane</keyword>
<dbReference type="Proteomes" id="UP000551878">
    <property type="component" value="Unassembled WGS sequence"/>
</dbReference>
<feature type="transmembrane region" description="Helical" evidence="8">
    <location>
        <begin position="108"/>
        <end position="134"/>
    </location>
</feature>
<evidence type="ECO:0000256" key="6">
    <source>
        <dbReference type="ARBA" id="ARBA00022989"/>
    </source>
</evidence>
<evidence type="ECO:0000256" key="7">
    <source>
        <dbReference type="ARBA" id="ARBA00023136"/>
    </source>
</evidence>
<dbReference type="PANTHER" id="PTHR34975">
    <property type="entry name" value="SPORE GERMINATION PROTEIN A2"/>
    <property type="match status" value="1"/>
</dbReference>
<evidence type="ECO:0000313" key="10">
    <source>
        <dbReference type="Proteomes" id="UP000551878"/>
    </source>
</evidence>
<keyword evidence="7 8" id="KW-0472">Membrane</keyword>
<feature type="transmembrane region" description="Helical" evidence="8">
    <location>
        <begin position="12"/>
        <end position="29"/>
    </location>
</feature>
<keyword evidence="10" id="KW-1185">Reference proteome</keyword>
<feature type="transmembrane region" description="Helical" evidence="8">
    <location>
        <begin position="188"/>
        <end position="208"/>
    </location>
</feature>
<dbReference type="AlphaFoldDB" id="A0A840QLP4"/>
<evidence type="ECO:0000256" key="4">
    <source>
        <dbReference type="ARBA" id="ARBA00022544"/>
    </source>
</evidence>
<feature type="transmembrane region" description="Helical" evidence="8">
    <location>
        <begin position="41"/>
        <end position="61"/>
    </location>
</feature>
<sequence>MIEKGRISAMQMAILMYPAIIATGVLIVPSLTAENAGRDLWISPIIGSSIGFLTVYLAYKLHQYYPGQTVIQYSEEILGKPLGKAIGFLFLFLYLHLNGVIVREYAEFVIGVFLLNTPMQVIYGTIIIVCAFAVRGGLEVVARTALIFVPVVTFLIFVLIVLLINDLDPTNMLPVFEKGVTPALKGSIAPQAWFSEFFVMSFLLPYLVDQENGLKWGMTTAIFVMVTLSMTNLVALFLFGDFVDSILYPVMSAARYVSVAEFFEHLESVVMALWVAGAFVKICVFYYALSLGTAQWLKLSEYKAVVLPFGFLIIIFARWSGDNLADLKDFLGTPAPWYLLTFQVALPILLIIIAFIKKRRA</sequence>
<comment type="similarity">
    <text evidence="2">Belongs to the amino acid-polyamine-organocation (APC) superfamily. Spore germination protein (SGP) (TC 2.A.3.9) family.</text>
</comment>